<dbReference type="RefSeq" id="WP_128105845.1">
    <property type="nucleotide sequence ID" value="NZ_CP042808.1"/>
</dbReference>
<evidence type="ECO:0000313" key="1">
    <source>
        <dbReference type="EMBL" id="QEE86007.1"/>
    </source>
</evidence>
<reference evidence="1 2" key="1">
    <citation type="submission" date="2019-08" db="EMBL/GenBank/DDBJ databases">
        <title>Acetobacter oryzioeni sp. nov., isolated from Korean rice wine vinegar.</title>
        <authorList>
            <person name="Baek J.H."/>
            <person name="Kim K.H."/>
            <person name="Jeon C.O."/>
            <person name="Han D.M."/>
        </authorList>
    </citation>
    <scope>NUCLEOTIDE SEQUENCE [LARGE SCALE GENOMIC DNA]</scope>
    <source>
        <strain evidence="1 2">B6</strain>
    </source>
</reference>
<dbReference type="Proteomes" id="UP000287027">
    <property type="component" value="Chromosome"/>
</dbReference>
<dbReference type="KEGG" id="aoy:EOV40_010010"/>
<organism evidence="1 2">
    <name type="scientific">Acetobacter oryzoeni</name>
    <dbReference type="NCBI Taxonomy" id="2500548"/>
    <lineage>
        <taxon>Bacteria</taxon>
        <taxon>Pseudomonadati</taxon>
        <taxon>Pseudomonadota</taxon>
        <taxon>Alphaproteobacteria</taxon>
        <taxon>Acetobacterales</taxon>
        <taxon>Acetobacteraceae</taxon>
        <taxon>Acetobacter</taxon>
    </lineage>
</organism>
<name>A0A5B9GJP3_9PROT</name>
<protein>
    <recommendedName>
        <fullName evidence="3">GcrA cell cycle regulator</fullName>
    </recommendedName>
</protein>
<sequence length="160" mass="18083">MSRRNEWTPEDDSAVAAGVLSGRTAREIGEGIGRTHRAVSVRITHLRKAGSIPKVNITSAEIAAQEAVEERKRWKRAKKRAFADKCRLDAKGPSYAARMLGCSVREVRELLAECRKLKEQDAWKDKRTRSCSRCHKVFTTPHKCRFLCDSCNSYASSMGW</sequence>
<dbReference type="EMBL" id="CP042808">
    <property type="protein sequence ID" value="QEE86007.1"/>
    <property type="molecule type" value="Genomic_DNA"/>
</dbReference>
<keyword evidence="2" id="KW-1185">Reference proteome</keyword>
<proteinExistence type="predicted"/>
<evidence type="ECO:0000313" key="2">
    <source>
        <dbReference type="Proteomes" id="UP000287027"/>
    </source>
</evidence>
<dbReference type="AlphaFoldDB" id="A0A5B9GJP3"/>
<gene>
    <name evidence="1" type="ORF">EOV40_010010</name>
</gene>
<accession>A0A5B9GJP3</accession>
<evidence type="ECO:0008006" key="3">
    <source>
        <dbReference type="Google" id="ProtNLM"/>
    </source>
</evidence>